<dbReference type="InterPro" id="IPR046431">
    <property type="entry name" value="FAF_dom"/>
</dbReference>
<evidence type="ECO:0000313" key="4">
    <source>
        <dbReference type="EnsemblPlants" id="Kaladp0039s0378.1.v1.1.CDS.1"/>
    </source>
</evidence>
<proteinExistence type="inferred from homology"/>
<sequence length="189" mass="19810">MPWVMRRYHTADGRLVIREEKVRRHEYFRAHRADGRLTLQLIPLDDSVGEDCGCCVDDVEWCGGRSTDSVSDGELKAESVEDEVNDEEDEEDVEDETGEKMGAGDGGMKSGSVIVSSVSMSALCISEGVNGGGFIGVGSSGSASASLAAATGGGGGGGKKYCYGFNSLRSSSGSSLFDLQVPAIRPVIS</sequence>
<dbReference type="EnsemblPlants" id="Kaladp0039s0378.1.v1.1">
    <property type="protein sequence ID" value="Kaladp0039s0378.1.v1.1.CDS.1"/>
    <property type="gene ID" value="Kaladp0039s0378.v1.1"/>
</dbReference>
<feature type="domain" description="FAF" evidence="3">
    <location>
        <begin position="2"/>
        <end position="41"/>
    </location>
</feature>
<reference evidence="4" key="1">
    <citation type="submission" date="2021-01" db="UniProtKB">
        <authorList>
            <consortium name="EnsemblPlants"/>
        </authorList>
    </citation>
    <scope>IDENTIFICATION</scope>
</reference>
<protein>
    <recommendedName>
        <fullName evidence="3">FAF domain-containing protein</fullName>
    </recommendedName>
</protein>
<name>A0A7N0TL31_KALFE</name>
<dbReference type="InterPro" id="IPR021410">
    <property type="entry name" value="FAF"/>
</dbReference>
<evidence type="ECO:0000256" key="2">
    <source>
        <dbReference type="SAM" id="MobiDB-lite"/>
    </source>
</evidence>
<feature type="compositionally biased region" description="Acidic residues" evidence="2">
    <location>
        <begin position="80"/>
        <end position="97"/>
    </location>
</feature>
<evidence type="ECO:0000313" key="5">
    <source>
        <dbReference type="Proteomes" id="UP000594263"/>
    </source>
</evidence>
<dbReference type="Proteomes" id="UP000594263">
    <property type="component" value="Unplaced"/>
</dbReference>
<feature type="region of interest" description="Disordered" evidence="2">
    <location>
        <begin position="66"/>
        <end position="106"/>
    </location>
</feature>
<dbReference type="PANTHER" id="PTHR33155:SF75">
    <property type="entry name" value="OS02G0750800 PROTEIN"/>
    <property type="match status" value="1"/>
</dbReference>
<dbReference type="PANTHER" id="PTHR33155">
    <property type="entry name" value="FANTASTIC FOUR-LIKE PROTEIN (DUF3049)"/>
    <property type="match status" value="1"/>
</dbReference>
<dbReference type="Pfam" id="PF11250">
    <property type="entry name" value="FAF"/>
    <property type="match status" value="1"/>
</dbReference>
<evidence type="ECO:0000256" key="1">
    <source>
        <dbReference type="ARBA" id="ARBA00008690"/>
    </source>
</evidence>
<accession>A0A7N0TL31</accession>
<comment type="similarity">
    <text evidence="1">Belongs to the fantastic four family.</text>
</comment>
<dbReference type="OMA" id="MHSSECS"/>
<dbReference type="Gramene" id="Kaladp0039s0378.1.v1.1">
    <property type="protein sequence ID" value="Kaladp0039s0378.1.v1.1.CDS.1"/>
    <property type="gene ID" value="Kaladp0039s0378.v1.1"/>
</dbReference>
<evidence type="ECO:0000259" key="3">
    <source>
        <dbReference type="Pfam" id="PF11250"/>
    </source>
</evidence>
<keyword evidence="5" id="KW-1185">Reference proteome</keyword>
<organism evidence="4 5">
    <name type="scientific">Kalanchoe fedtschenkoi</name>
    <name type="common">Lavender scallops</name>
    <name type="synonym">South American air plant</name>
    <dbReference type="NCBI Taxonomy" id="63787"/>
    <lineage>
        <taxon>Eukaryota</taxon>
        <taxon>Viridiplantae</taxon>
        <taxon>Streptophyta</taxon>
        <taxon>Embryophyta</taxon>
        <taxon>Tracheophyta</taxon>
        <taxon>Spermatophyta</taxon>
        <taxon>Magnoliopsida</taxon>
        <taxon>eudicotyledons</taxon>
        <taxon>Gunneridae</taxon>
        <taxon>Pentapetalae</taxon>
        <taxon>Saxifragales</taxon>
        <taxon>Crassulaceae</taxon>
        <taxon>Kalanchoe</taxon>
    </lineage>
</organism>
<dbReference type="AlphaFoldDB" id="A0A7N0TL31"/>